<evidence type="ECO:0000313" key="1">
    <source>
        <dbReference type="EMBL" id="KAE8971232.1"/>
    </source>
</evidence>
<dbReference type="Proteomes" id="UP000434957">
    <property type="component" value="Unassembled WGS sequence"/>
</dbReference>
<gene>
    <name evidence="1" type="ORF">PR001_g26951</name>
    <name evidence="2" type="ORF">PR003_g25987</name>
</gene>
<reference evidence="2 4" key="1">
    <citation type="submission" date="2018-08" db="EMBL/GenBank/DDBJ databases">
        <title>Genomic investigation of the strawberry pathogen Phytophthora fragariae indicates pathogenicity is determined by transcriptional variation in three key races.</title>
        <authorList>
            <person name="Adams T.M."/>
            <person name="Armitage A.D."/>
            <person name="Sobczyk M.K."/>
            <person name="Bates H.J."/>
            <person name="Dunwell J.M."/>
            <person name="Nellist C.F."/>
            <person name="Harrison R.J."/>
        </authorList>
    </citation>
    <scope>NUCLEOTIDE SEQUENCE [LARGE SCALE GENOMIC DNA]</scope>
    <source>
        <strain evidence="1 3">SCRP249</strain>
        <strain evidence="2 4">SCRP333</strain>
    </source>
</reference>
<protein>
    <submittedName>
        <fullName evidence="2">Uncharacterized protein</fullName>
    </submittedName>
</protein>
<dbReference type="EMBL" id="QXFV01004173">
    <property type="protein sequence ID" value="KAE8971232.1"/>
    <property type="molecule type" value="Genomic_DNA"/>
</dbReference>
<sequence length="129" mass="14166">MSIISGNTILRTSQATLPITSVPVSVLLRRLTLQHSVTHLLVLALQHSETASKAVETLSNRSVLPAIALLVLRLSSTVGIMSGILWRQSGSTMTLALPHGRIRGVRHRDGTVPLHHQYLVRWLEPMPDN</sequence>
<keyword evidence="4" id="KW-1185">Reference proteome</keyword>
<dbReference type="AlphaFoldDB" id="A0A6A4C9S2"/>
<evidence type="ECO:0000313" key="2">
    <source>
        <dbReference type="EMBL" id="KAE9287709.1"/>
    </source>
</evidence>
<evidence type="ECO:0000313" key="4">
    <source>
        <dbReference type="Proteomes" id="UP000434957"/>
    </source>
</evidence>
<comment type="caution">
    <text evidence="2">The sequence shown here is derived from an EMBL/GenBank/DDBJ whole genome shotgun (WGS) entry which is preliminary data.</text>
</comment>
<evidence type="ECO:0000313" key="3">
    <source>
        <dbReference type="Proteomes" id="UP000429607"/>
    </source>
</evidence>
<organism evidence="2 4">
    <name type="scientific">Phytophthora rubi</name>
    <dbReference type="NCBI Taxonomy" id="129364"/>
    <lineage>
        <taxon>Eukaryota</taxon>
        <taxon>Sar</taxon>
        <taxon>Stramenopiles</taxon>
        <taxon>Oomycota</taxon>
        <taxon>Peronosporomycetes</taxon>
        <taxon>Peronosporales</taxon>
        <taxon>Peronosporaceae</taxon>
        <taxon>Phytophthora</taxon>
    </lineage>
</organism>
<name>A0A6A4C9S2_9STRA</name>
<proteinExistence type="predicted"/>
<dbReference type="Proteomes" id="UP000429607">
    <property type="component" value="Unassembled WGS sequence"/>
</dbReference>
<accession>A0A6A4C9S2</accession>
<dbReference type="EMBL" id="QXFT01003249">
    <property type="protein sequence ID" value="KAE9287709.1"/>
    <property type="molecule type" value="Genomic_DNA"/>
</dbReference>